<proteinExistence type="predicted"/>
<evidence type="ECO:0000313" key="2">
    <source>
        <dbReference type="EMBL" id="KAL0111358.1"/>
    </source>
</evidence>
<feature type="compositionally biased region" description="Basic and acidic residues" evidence="1">
    <location>
        <begin position="73"/>
        <end position="95"/>
    </location>
</feature>
<evidence type="ECO:0000313" key="3">
    <source>
        <dbReference type="Proteomes" id="UP001430953"/>
    </source>
</evidence>
<protein>
    <submittedName>
        <fullName evidence="2">Uncharacterized protein</fullName>
    </submittedName>
</protein>
<feature type="compositionally biased region" description="Basic residues" evidence="1">
    <location>
        <begin position="54"/>
        <end position="72"/>
    </location>
</feature>
<reference evidence="2 3" key="1">
    <citation type="submission" date="2023-03" db="EMBL/GenBank/DDBJ databases">
        <title>High recombination rates correlate with genetic variation in Cardiocondyla obscurior ants.</title>
        <authorList>
            <person name="Errbii M."/>
        </authorList>
    </citation>
    <scope>NUCLEOTIDE SEQUENCE [LARGE SCALE GENOMIC DNA]</scope>
    <source>
        <strain evidence="2">Alpha-2009</strain>
        <tissue evidence="2">Whole body</tissue>
    </source>
</reference>
<accession>A0AAW2F627</accession>
<name>A0AAW2F627_9HYME</name>
<organism evidence="2 3">
    <name type="scientific">Cardiocondyla obscurior</name>
    <dbReference type="NCBI Taxonomy" id="286306"/>
    <lineage>
        <taxon>Eukaryota</taxon>
        <taxon>Metazoa</taxon>
        <taxon>Ecdysozoa</taxon>
        <taxon>Arthropoda</taxon>
        <taxon>Hexapoda</taxon>
        <taxon>Insecta</taxon>
        <taxon>Pterygota</taxon>
        <taxon>Neoptera</taxon>
        <taxon>Endopterygota</taxon>
        <taxon>Hymenoptera</taxon>
        <taxon>Apocrita</taxon>
        <taxon>Aculeata</taxon>
        <taxon>Formicoidea</taxon>
        <taxon>Formicidae</taxon>
        <taxon>Myrmicinae</taxon>
        <taxon>Cardiocondyla</taxon>
    </lineage>
</organism>
<evidence type="ECO:0000256" key="1">
    <source>
        <dbReference type="SAM" id="MobiDB-lite"/>
    </source>
</evidence>
<gene>
    <name evidence="2" type="ORF">PUN28_012921</name>
</gene>
<dbReference type="AlphaFoldDB" id="A0AAW2F627"/>
<sequence length="111" mass="12747">MDREALSRLILLEGKQLRSVTCYYSYANRLHSWSTTVETHGEAARGESRDRKRDGKRPRGKKRKSYVGHGGRRGRDAGRRAGEAKRSDAHTSSTKEKKKKKSRLLRTWSTC</sequence>
<feature type="compositionally biased region" description="Basic and acidic residues" evidence="1">
    <location>
        <begin position="39"/>
        <end position="53"/>
    </location>
</feature>
<feature type="region of interest" description="Disordered" evidence="1">
    <location>
        <begin position="36"/>
        <end position="111"/>
    </location>
</feature>
<dbReference type="EMBL" id="JADYXP020000013">
    <property type="protein sequence ID" value="KAL0111358.1"/>
    <property type="molecule type" value="Genomic_DNA"/>
</dbReference>
<comment type="caution">
    <text evidence="2">The sequence shown here is derived from an EMBL/GenBank/DDBJ whole genome shotgun (WGS) entry which is preliminary data.</text>
</comment>
<dbReference type="Proteomes" id="UP001430953">
    <property type="component" value="Unassembled WGS sequence"/>
</dbReference>
<keyword evidence="3" id="KW-1185">Reference proteome</keyword>